<dbReference type="AlphaFoldDB" id="A0AAI9U936"/>
<evidence type="ECO:0000313" key="2">
    <source>
        <dbReference type="Proteomes" id="UP001239213"/>
    </source>
</evidence>
<keyword evidence="2" id="KW-1185">Reference proteome</keyword>
<dbReference type="InterPro" id="IPR045469">
    <property type="entry name" value="Nis1"/>
</dbReference>
<sequence>MLKNIRQPPSHLLHSLLPTVRLTLSNFTSDISKHRSYPVRSNQLNLIQTSTQFLKMQFRASLAAAAGLFAMANARIYGIAFPETVKAGDEVQAIIETENYIQTVADIAIAFGIAPEASAYPGTLGQNVLGSFYLGPEKSNVLDNITETVTIPAGLAAGKYVVSAGLYSLYGASSSSTLSNYNVTVIVGDATSETYVGSQQ</sequence>
<comment type="caution">
    <text evidence="1">The sequence shown here is derived from an EMBL/GenBank/DDBJ whole genome shotgun (WGS) entry which is preliminary data.</text>
</comment>
<proteinExistence type="predicted"/>
<evidence type="ECO:0008006" key="3">
    <source>
        <dbReference type="Google" id="ProtNLM"/>
    </source>
</evidence>
<organism evidence="1 2">
    <name type="scientific">Colletotrichum cuscutae</name>
    <dbReference type="NCBI Taxonomy" id="1209917"/>
    <lineage>
        <taxon>Eukaryota</taxon>
        <taxon>Fungi</taxon>
        <taxon>Dikarya</taxon>
        <taxon>Ascomycota</taxon>
        <taxon>Pezizomycotina</taxon>
        <taxon>Sordariomycetes</taxon>
        <taxon>Hypocreomycetidae</taxon>
        <taxon>Glomerellales</taxon>
        <taxon>Glomerellaceae</taxon>
        <taxon>Colletotrichum</taxon>
        <taxon>Colletotrichum acutatum species complex</taxon>
    </lineage>
</organism>
<protein>
    <recommendedName>
        <fullName evidence="3">Secreted protein NIS1</fullName>
    </recommendedName>
</protein>
<evidence type="ECO:0000313" key="1">
    <source>
        <dbReference type="EMBL" id="KAK1452898.1"/>
    </source>
</evidence>
<reference evidence="1" key="1">
    <citation type="submission" date="2016-11" db="EMBL/GenBank/DDBJ databases">
        <title>The genome sequence of Colletotrichum cuscutae.</title>
        <authorList>
            <person name="Baroncelli R."/>
        </authorList>
    </citation>
    <scope>NUCLEOTIDE SEQUENCE</scope>
    <source>
        <strain evidence="1">IMI 304802</strain>
    </source>
</reference>
<accession>A0AAI9U936</accession>
<dbReference type="EMBL" id="MPDP01000293">
    <property type="protein sequence ID" value="KAK1452898.1"/>
    <property type="molecule type" value="Genomic_DNA"/>
</dbReference>
<dbReference type="Pfam" id="PF19271">
    <property type="entry name" value="Nis1"/>
    <property type="match status" value="1"/>
</dbReference>
<gene>
    <name evidence="1" type="ORF">CCUS01_01915</name>
</gene>
<dbReference type="Proteomes" id="UP001239213">
    <property type="component" value="Unassembled WGS sequence"/>
</dbReference>
<name>A0AAI9U936_9PEZI</name>